<name>A0A7H0GV96_9BACT</name>
<sequence length="260" mass="29351">MSRLLPRQYHLLLLVSLLSFSASAFAQKNKPMPGYVVTMGGDTLRGAIVPAPRLTQQYRVEFILLQGHQRLFLDGYQLASFTYYVDLDTIRYVSLLFAQKGSDTPCRGFLQQVVAGEAQLYYYSFNLGQGGAPFSSGGLLSTGHRNSTGPSRVSAYANSLINNSQSSPPVTPRKNAKYPAFGPLSKRGMYYPDNTLVIYRPDRKRLEDVYGWRFPKDAAVYFADFPDLVADLKSGQYRQRDIPQIVRRYNTWHQAQNPKP</sequence>
<evidence type="ECO:0000313" key="2">
    <source>
        <dbReference type="EMBL" id="QNP52212.1"/>
    </source>
</evidence>
<keyword evidence="1" id="KW-0732">Signal</keyword>
<organism evidence="2 3">
    <name type="scientific">Hymenobacter qilianensis</name>
    <dbReference type="NCBI Taxonomy" id="1385715"/>
    <lineage>
        <taxon>Bacteria</taxon>
        <taxon>Pseudomonadati</taxon>
        <taxon>Bacteroidota</taxon>
        <taxon>Cytophagia</taxon>
        <taxon>Cytophagales</taxon>
        <taxon>Hymenobacteraceae</taxon>
        <taxon>Hymenobacter</taxon>
    </lineage>
</organism>
<reference evidence="2 3" key="1">
    <citation type="submission" date="2020-08" db="EMBL/GenBank/DDBJ databases">
        <title>Genome sequence of Hymenobacter qilianensis JCM 19763T.</title>
        <authorList>
            <person name="Hyun D.-W."/>
            <person name="Bae J.-W."/>
        </authorList>
    </citation>
    <scope>NUCLEOTIDE SEQUENCE [LARGE SCALE GENOMIC DNA]</scope>
    <source>
        <strain evidence="2 3">JCM 19763</strain>
    </source>
</reference>
<evidence type="ECO:0008006" key="4">
    <source>
        <dbReference type="Google" id="ProtNLM"/>
    </source>
</evidence>
<dbReference type="RefSeq" id="WP_187732471.1">
    <property type="nucleotide sequence ID" value="NZ_BMFN01000002.1"/>
</dbReference>
<dbReference type="Proteomes" id="UP000516093">
    <property type="component" value="Chromosome"/>
</dbReference>
<protein>
    <recommendedName>
        <fullName evidence="4">DUF4369 domain-containing protein</fullName>
    </recommendedName>
</protein>
<dbReference type="KEGG" id="hqi:H9L05_20515"/>
<proteinExistence type="predicted"/>
<dbReference type="EMBL" id="CP060784">
    <property type="protein sequence ID" value="QNP52212.1"/>
    <property type="molecule type" value="Genomic_DNA"/>
</dbReference>
<gene>
    <name evidence="2" type="ORF">H9L05_20515</name>
</gene>
<feature type="signal peptide" evidence="1">
    <location>
        <begin position="1"/>
        <end position="26"/>
    </location>
</feature>
<evidence type="ECO:0000256" key="1">
    <source>
        <dbReference type="SAM" id="SignalP"/>
    </source>
</evidence>
<dbReference type="AlphaFoldDB" id="A0A7H0GV96"/>
<keyword evidence="3" id="KW-1185">Reference proteome</keyword>
<evidence type="ECO:0000313" key="3">
    <source>
        <dbReference type="Proteomes" id="UP000516093"/>
    </source>
</evidence>
<accession>A0A7H0GV96</accession>
<feature type="chain" id="PRO_5028873745" description="DUF4369 domain-containing protein" evidence="1">
    <location>
        <begin position="27"/>
        <end position="260"/>
    </location>
</feature>